<dbReference type="Pfam" id="PF10137">
    <property type="entry name" value="CAP12-PCTIR_TIR"/>
    <property type="match status" value="1"/>
</dbReference>
<dbReference type="GO" id="GO:0050135">
    <property type="term" value="F:NADP+ nucleosidase activity"/>
    <property type="evidence" value="ECO:0007669"/>
    <property type="project" value="InterPro"/>
</dbReference>
<proteinExistence type="predicted"/>
<dbReference type="EMBL" id="CAADFZ010000001">
    <property type="protein sequence ID" value="VFK57930.1"/>
    <property type="molecule type" value="Genomic_DNA"/>
</dbReference>
<evidence type="ECO:0000313" key="3">
    <source>
        <dbReference type="EMBL" id="VFK69740.1"/>
    </source>
</evidence>
<gene>
    <name evidence="2" type="ORF">BECKUNK1418G_GA0071005_100168</name>
    <name evidence="3" type="ORF">BECKUNK1418H_GA0071006_101835</name>
</gene>
<evidence type="ECO:0000259" key="1">
    <source>
        <dbReference type="Pfam" id="PF10137"/>
    </source>
</evidence>
<accession>A0A451AUK8</accession>
<organism evidence="3">
    <name type="scientific">Candidatus Kentrum sp. UNK</name>
    <dbReference type="NCBI Taxonomy" id="2126344"/>
    <lineage>
        <taxon>Bacteria</taxon>
        <taxon>Pseudomonadati</taxon>
        <taxon>Pseudomonadota</taxon>
        <taxon>Gammaproteobacteria</taxon>
        <taxon>Candidatus Kentrum</taxon>
    </lineage>
</organism>
<evidence type="ECO:0000313" key="2">
    <source>
        <dbReference type="EMBL" id="VFK57930.1"/>
    </source>
</evidence>
<dbReference type="EMBL" id="CAADGD010000018">
    <property type="protein sequence ID" value="VFK69740.1"/>
    <property type="molecule type" value="Genomic_DNA"/>
</dbReference>
<reference evidence="3" key="1">
    <citation type="submission" date="2019-02" db="EMBL/GenBank/DDBJ databases">
        <authorList>
            <person name="Gruber-Vodicka R. H."/>
            <person name="Seah K. B. B."/>
        </authorList>
    </citation>
    <scope>NUCLEOTIDE SEQUENCE</scope>
    <source>
        <strain evidence="3">BECK_BY19</strain>
        <strain evidence="2">BECK_BY8</strain>
    </source>
</reference>
<feature type="domain" description="CD-NTase-associated protein 12/Pycsar effector protein TIR" evidence="1">
    <location>
        <begin position="149"/>
        <end position="268"/>
    </location>
</feature>
<name>A0A451AUK8_9GAMM</name>
<dbReference type="InterPro" id="IPR019302">
    <property type="entry name" value="CAP12/PCTIR_TIR_dom"/>
</dbReference>
<protein>
    <submittedName>
        <fullName evidence="3">Predicted nucleotide-binding protein containing TIR-like domain-containing protein</fullName>
    </submittedName>
</protein>
<sequence>MDRLSKAKMKRLSKAEVLQVLRRALSFIPSLEQHSTGERVNASAFERWHGDTEIAIAQAFGDGHRYVGDFYRISYNDIEASLASLYYGTLSSEEFSVKEKDAYLSGLDSACALLQSMIEEIEKYWQDDPTPPQSRRKPMQTKTVPSSKKIFIIHGRDDGTKETVARFIEKLGLEPIILHEQANRGRSIIDKFEQHAEETAFAIALLTPDDVGGLQGSGKGLKPRARQNVIFELGWFLGRLGRRRVCALKKGDVEEPSDWKGVLYIDLDAADAWRMQLVKELKSAGFPVDANLAL</sequence>
<dbReference type="AlphaFoldDB" id="A0A451AUK8"/>